<organism evidence="2 3">
    <name type="scientific">Lithospermum erythrorhizon</name>
    <name type="common">Purple gromwell</name>
    <name type="synonym">Lithospermum officinale var. erythrorhizon</name>
    <dbReference type="NCBI Taxonomy" id="34254"/>
    <lineage>
        <taxon>Eukaryota</taxon>
        <taxon>Viridiplantae</taxon>
        <taxon>Streptophyta</taxon>
        <taxon>Embryophyta</taxon>
        <taxon>Tracheophyta</taxon>
        <taxon>Spermatophyta</taxon>
        <taxon>Magnoliopsida</taxon>
        <taxon>eudicotyledons</taxon>
        <taxon>Gunneridae</taxon>
        <taxon>Pentapetalae</taxon>
        <taxon>asterids</taxon>
        <taxon>lamiids</taxon>
        <taxon>Boraginales</taxon>
        <taxon>Boraginaceae</taxon>
        <taxon>Boraginoideae</taxon>
        <taxon>Lithospermeae</taxon>
        <taxon>Lithospermum</taxon>
    </lineage>
</organism>
<keyword evidence="1" id="KW-0143">Chaperone</keyword>
<sequence length="100" mass="11595">MAIAKTKLKELRGLFNNFTYRRRVARDAEERQRFNEKIIVLLLTVDVVEGADLMVRSTKKFIVDNLEIILDVVDPQPASRSLSTRRTFDMPDVEGTYHNV</sequence>
<reference evidence="2 3" key="1">
    <citation type="submission" date="2024-01" db="EMBL/GenBank/DDBJ databases">
        <title>The complete chloroplast genome sequence of Lithospermum erythrorhizon: insights into the phylogenetic relationship among Boraginaceae species and the maternal lineages of purple gromwells.</title>
        <authorList>
            <person name="Okada T."/>
            <person name="Watanabe K."/>
        </authorList>
    </citation>
    <scope>NUCLEOTIDE SEQUENCE [LARGE SCALE GENOMIC DNA]</scope>
</reference>
<evidence type="ECO:0000256" key="1">
    <source>
        <dbReference type="ARBA" id="ARBA00023186"/>
    </source>
</evidence>
<protein>
    <submittedName>
        <fullName evidence="2">Uncharacterized protein</fullName>
    </submittedName>
</protein>
<comment type="caution">
    <text evidence="2">The sequence shown here is derived from an EMBL/GenBank/DDBJ whole genome shotgun (WGS) entry which is preliminary data.</text>
</comment>
<dbReference type="AlphaFoldDB" id="A0AAV3QG35"/>
<dbReference type="InterPro" id="IPR040400">
    <property type="entry name" value="BAG5/6/7/8"/>
</dbReference>
<dbReference type="Proteomes" id="UP001454036">
    <property type="component" value="Unassembled WGS sequence"/>
</dbReference>
<dbReference type="GO" id="GO:0009506">
    <property type="term" value="C:plasmodesma"/>
    <property type="evidence" value="ECO:0007669"/>
    <property type="project" value="TreeGrafter"/>
</dbReference>
<evidence type="ECO:0000313" key="3">
    <source>
        <dbReference type="Proteomes" id="UP001454036"/>
    </source>
</evidence>
<dbReference type="GO" id="GO:0006457">
    <property type="term" value="P:protein folding"/>
    <property type="evidence" value="ECO:0007669"/>
    <property type="project" value="TreeGrafter"/>
</dbReference>
<evidence type="ECO:0000313" key="2">
    <source>
        <dbReference type="EMBL" id="GAA0161600.1"/>
    </source>
</evidence>
<gene>
    <name evidence="2" type="ORF">LIER_39262</name>
</gene>
<proteinExistence type="predicted"/>
<dbReference type="PANTHER" id="PTHR33322">
    <property type="entry name" value="BAG DOMAIN CONTAINING PROTEIN, EXPRESSED"/>
    <property type="match status" value="1"/>
</dbReference>
<keyword evidence="3" id="KW-1185">Reference proteome</keyword>
<dbReference type="EMBL" id="BAABME010020841">
    <property type="protein sequence ID" value="GAA0161600.1"/>
    <property type="molecule type" value="Genomic_DNA"/>
</dbReference>
<name>A0AAV3QG35_LITER</name>
<dbReference type="PANTHER" id="PTHR33322:SF3">
    <property type="entry name" value="BAG FAMILY MOLECULAR CHAPERONE REGULATOR 7"/>
    <property type="match status" value="1"/>
</dbReference>
<accession>A0AAV3QG35</accession>